<dbReference type="STRING" id="578462.A0A0L0T9X9"/>
<dbReference type="InterPro" id="IPR035309">
    <property type="entry name" value="PSME4"/>
</dbReference>
<proteinExistence type="predicted"/>
<protein>
    <recommendedName>
        <fullName evidence="2">Proteasome activator Blm10 middle HEAT repeats region domain-containing protein</fullName>
    </recommendedName>
</protein>
<feature type="domain" description="Proteasome activator Blm10 middle HEAT repeats region" evidence="2">
    <location>
        <begin position="415"/>
        <end position="609"/>
    </location>
</feature>
<name>A0A0L0T9X9_ALLM3</name>
<dbReference type="GO" id="GO:0005634">
    <property type="term" value="C:nucleus"/>
    <property type="evidence" value="ECO:0007669"/>
    <property type="project" value="TreeGrafter"/>
</dbReference>
<dbReference type="Proteomes" id="UP000054350">
    <property type="component" value="Unassembled WGS sequence"/>
</dbReference>
<dbReference type="GO" id="GO:0010499">
    <property type="term" value="P:proteasomal ubiquitin-independent protein catabolic process"/>
    <property type="evidence" value="ECO:0007669"/>
    <property type="project" value="TreeGrafter"/>
</dbReference>
<keyword evidence="4" id="KW-1185">Reference proteome</keyword>
<dbReference type="OMA" id="FRISENR"/>
<dbReference type="AlphaFoldDB" id="A0A0L0T9X9"/>
<dbReference type="InterPro" id="IPR032430">
    <property type="entry name" value="Blm10_mid"/>
</dbReference>
<dbReference type="eggNOG" id="KOG1851">
    <property type="taxonomic scope" value="Eukaryota"/>
</dbReference>
<dbReference type="Pfam" id="PF16507">
    <property type="entry name" value="HEAT_PSME4_mid"/>
    <property type="match status" value="2"/>
</dbReference>
<dbReference type="OrthoDB" id="17907at2759"/>
<reference evidence="4" key="2">
    <citation type="submission" date="2009-11" db="EMBL/GenBank/DDBJ databases">
        <title>The Genome Sequence of Allomyces macrogynus strain ATCC 38327.</title>
        <authorList>
            <consortium name="The Broad Institute Genome Sequencing Platform"/>
            <person name="Russ C."/>
            <person name="Cuomo C."/>
            <person name="Shea T."/>
            <person name="Young S.K."/>
            <person name="Zeng Q."/>
            <person name="Koehrsen M."/>
            <person name="Haas B."/>
            <person name="Borodovsky M."/>
            <person name="Guigo R."/>
            <person name="Alvarado L."/>
            <person name="Berlin A."/>
            <person name="Borenstein D."/>
            <person name="Chen Z."/>
            <person name="Engels R."/>
            <person name="Freedman E."/>
            <person name="Gellesch M."/>
            <person name="Goldberg J."/>
            <person name="Griggs A."/>
            <person name="Gujja S."/>
            <person name="Heiman D."/>
            <person name="Hepburn T."/>
            <person name="Howarth C."/>
            <person name="Jen D."/>
            <person name="Larson L."/>
            <person name="Lewis B."/>
            <person name="Mehta T."/>
            <person name="Park D."/>
            <person name="Pearson M."/>
            <person name="Roberts A."/>
            <person name="Saif S."/>
            <person name="Shenoy N."/>
            <person name="Sisk P."/>
            <person name="Stolte C."/>
            <person name="Sykes S."/>
            <person name="Walk T."/>
            <person name="White J."/>
            <person name="Yandava C."/>
            <person name="Burger G."/>
            <person name="Gray M.W."/>
            <person name="Holland P.W.H."/>
            <person name="King N."/>
            <person name="Lang F.B.F."/>
            <person name="Roger A.J."/>
            <person name="Ruiz-Trillo I."/>
            <person name="Lander E."/>
            <person name="Nusbaum C."/>
        </authorList>
    </citation>
    <scope>NUCLEOTIDE SEQUENCE [LARGE SCALE GENOMIC DNA]</scope>
    <source>
        <strain evidence="4">ATCC 38327</strain>
    </source>
</reference>
<dbReference type="GO" id="GO:0070628">
    <property type="term" value="F:proteasome binding"/>
    <property type="evidence" value="ECO:0007669"/>
    <property type="project" value="InterPro"/>
</dbReference>
<dbReference type="GO" id="GO:0005829">
    <property type="term" value="C:cytosol"/>
    <property type="evidence" value="ECO:0007669"/>
    <property type="project" value="TreeGrafter"/>
</dbReference>
<dbReference type="PANTHER" id="PTHR32170">
    <property type="entry name" value="PROTEASOME ACTIVATOR COMPLEX SUBUNIT 4"/>
    <property type="match status" value="1"/>
</dbReference>
<gene>
    <name evidence="3" type="ORF">AMAG_15759</name>
</gene>
<evidence type="ECO:0000313" key="3">
    <source>
        <dbReference type="EMBL" id="KNE71547.1"/>
    </source>
</evidence>
<dbReference type="EMBL" id="GG745372">
    <property type="protein sequence ID" value="KNE71547.1"/>
    <property type="molecule type" value="Genomic_DNA"/>
</dbReference>
<evidence type="ECO:0000256" key="1">
    <source>
        <dbReference type="SAM" id="MobiDB-lite"/>
    </source>
</evidence>
<dbReference type="GO" id="GO:0016504">
    <property type="term" value="F:peptidase activator activity"/>
    <property type="evidence" value="ECO:0007669"/>
    <property type="project" value="InterPro"/>
</dbReference>
<reference evidence="3 4" key="1">
    <citation type="submission" date="2009-11" db="EMBL/GenBank/DDBJ databases">
        <title>Annotation of Allomyces macrogynus ATCC 38327.</title>
        <authorList>
            <consortium name="The Broad Institute Genome Sequencing Platform"/>
            <person name="Russ C."/>
            <person name="Cuomo C."/>
            <person name="Burger G."/>
            <person name="Gray M.W."/>
            <person name="Holland P.W.H."/>
            <person name="King N."/>
            <person name="Lang F.B.F."/>
            <person name="Roger A.J."/>
            <person name="Ruiz-Trillo I."/>
            <person name="Young S.K."/>
            <person name="Zeng Q."/>
            <person name="Gargeya S."/>
            <person name="Fitzgerald M."/>
            <person name="Haas B."/>
            <person name="Abouelleil A."/>
            <person name="Alvarado L."/>
            <person name="Arachchi H.M."/>
            <person name="Berlin A."/>
            <person name="Chapman S.B."/>
            <person name="Gearin G."/>
            <person name="Goldberg J."/>
            <person name="Griggs A."/>
            <person name="Gujja S."/>
            <person name="Hansen M."/>
            <person name="Heiman D."/>
            <person name="Howarth C."/>
            <person name="Larimer J."/>
            <person name="Lui A."/>
            <person name="MacDonald P.J.P."/>
            <person name="McCowen C."/>
            <person name="Montmayeur A."/>
            <person name="Murphy C."/>
            <person name="Neiman D."/>
            <person name="Pearson M."/>
            <person name="Priest M."/>
            <person name="Roberts A."/>
            <person name="Saif S."/>
            <person name="Shea T."/>
            <person name="Sisk P."/>
            <person name="Stolte C."/>
            <person name="Sykes S."/>
            <person name="Wortman J."/>
            <person name="Nusbaum C."/>
            <person name="Birren B."/>
        </authorList>
    </citation>
    <scope>NUCLEOTIDE SEQUENCE [LARGE SCALE GENOMIC DNA]</scope>
    <source>
        <strain evidence="3 4">ATCC 38327</strain>
    </source>
</reference>
<dbReference type="VEuPathDB" id="FungiDB:AMAG_15759"/>
<sequence>MDDLDVGDGGDEELEDAEDDDAVDDMDLTHNDPVLAVVAPTLEHPGESTDDLPAEQAVPDESVEALLAAVEQMAVADFKDVEVVATTRAGVYGLDVDEPEQHALLQNLPYYGTIRERKEGQALLADAKARLHDAIAAGNWVHGIPPATRRVHLFLAMKYALPIQTRIDLIQLMYEIIVTPNMDMLVVSNCVRLAVRLMKKEKLLKKHDATFTFQWRPIYTIIRDAFTRKSSAPKQPALYMRHLQSLGTFIDYAEGYFPASTADEVLEELLPLVSTTDMSCTTMAFTFFNFLLPTRHVTRKHIDTILFVWQQFVHCTPIDVAVTDWLARIARDQPELVHPADLPRIYAAALRNLKLPVGSTAAGAAVRSRLSYSVAFDLTGERADLLQMRRQYSRTRVISRFMVLTLHLPGAIDHLHAFTKAFESFTHPSNHGSWTGTLARLLRGLASELSARVAGEYGPCPPVVVENARAIADWLRGPVTWAMYAKDAGAAQAAQTALRHLVALDPAAMMPALLDEHIYPALGAGDEGGAGVGASVAHAHRTVTALAALNACASALVHPAMFPAGPREHVVNVLFLVLPGIDINDHNKTLTTLLFVAHVMMVFDFANTDRFPHAGEYVGEDWIVQYLARIFTLLENMDAEGPGAAGAGSQPGASKGTASGGIERNLAQALLFATHAVFAALPPPLFDLALRKLLEWLRSHTLLQSAATVGRMVSSIIQRSPKTAVPRLLEWLEARMRDEIKHGAGSRATLLTRGATTEQGTATLVWYLHVLSTTVRMPGNVLVEPTVRAAVERIIGMIMDLPDRQVFRFAHTAVASVVYALTAVYAVDATPVHADGDGQGNRTQYLLPHEVTVHWHVPQPGELEWAQGVCSKVHDARRIRPD</sequence>
<dbReference type="PANTHER" id="PTHR32170:SF3">
    <property type="entry name" value="PROTEASOME ACTIVATOR COMPLEX SUBUNIT 4"/>
    <property type="match status" value="1"/>
</dbReference>
<organism evidence="3 4">
    <name type="scientific">Allomyces macrogynus (strain ATCC 38327)</name>
    <name type="common">Allomyces javanicus var. macrogynus</name>
    <dbReference type="NCBI Taxonomy" id="578462"/>
    <lineage>
        <taxon>Eukaryota</taxon>
        <taxon>Fungi</taxon>
        <taxon>Fungi incertae sedis</taxon>
        <taxon>Blastocladiomycota</taxon>
        <taxon>Blastocladiomycetes</taxon>
        <taxon>Blastocladiales</taxon>
        <taxon>Blastocladiaceae</taxon>
        <taxon>Allomyces</taxon>
    </lineage>
</organism>
<feature type="region of interest" description="Disordered" evidence="1">
    <location>
        <begin position="1"/>
        <end position="29"/>
    </location>
</feature>
<evidence type="ECO:0000259" key="2">
    <source>
        <dbReference type="Pfam" id="PF16507"/>
    </source>
</evidence>
<evidence type="ECO:0000313" key="4">
    <source>
        <dbReference type="Proteomes" id="UP000054350"/>
    </source>
</evidence>
<accession>A0A0L0T9X9</accession>
<feature type="compositionally biased region" description="Acidic residues" evidence="1">
    <location>
        <begin position="1"/>
        <end position="26"/>
    </location>
</feature>
<feature type="domain" description="Proteasome activator Blm10 middle HEAT repeats region" evidence="2">
    <location>
        <begin position="620"/>
        <end position="873"/>
    </location>
</feature>